<accession>A0AAV2Z9Q5</accession>
<keyword evidence="1" id="KW-0472">Membrane</keyword>
<reference evidence="2" key="1">
    <citation type="submission" date="2022-11" db="EMBL/GenBank/DDBJ databases">
        <authorList>
            <person name="Morgan W.R."/>
            <person name="Tartar A."/>
        </authorList>
    </citation>
    <scope>NUCLEOTIDE SEQUENCE</scope>
    <source>
        <strain evidence="2">ARSEF 373</strain>
    </source>
</reference>
<evidence type="ECO:0000313" key="2">
    <source>
        <dbReference type="EMBL" id="DBA02099.1"/>
    </source>
</evidence>
<keyword evidence="1" id="KW-0812">Transmembrane</keyword>
<sequence>MELDHNVKRHWLRLILFFLVSYYLFLSDVIRGGLGIDSFPDVYLRVQPNGFVNFGPYAYSVAEIAYNTTDDQRLERWMYKFDTTTVAMRTYVELLNVSSWPPCMLYREACINGTIGQATVFRMLENLVNGVQKAATNTNDDVAPTTITSRVYFHWLDRLHHWILPHAFERLWVRTHRAIYYSPKALRHHLGSRP</sequence>
<feature type="transmembrane region" description="Helical" evidence="1">
    <location>
        <begin position="12"/>
        <end position="30"/>
    </location>
</feature>
<reference evidence="2" key="2">
    <citation type="journal article" date="2023" name="Microbiol Resour">
        <title>Decontamination and Annotation of the Draft Genome Sequence of the Oomycete Lagenidium giganteum ARSEF 373.</title>
        <authorList>
            <person name="Morgan W.R."/>
            <person name="Tartar A."/>
        </authorList>
    </citation>
    <scope>NUCLEOTIDE SEQUENCE</scope>
    <source>
        <strain evidence="2">ARSEF 373</strain>
    </source>
</reference>
<gene>
    <name evidence="2" type="ORF">N0F65_011166</name>
</gene>
<keyword evidence="3" id="KW-1185">Reference proteome</keyword>
<keyword evidence="1" id="KW-1133">Transmembrane helix</keyword>
<evidence type="ECO:0000256" key="1">
    <source>
        <dbReference type="SAM" id="Phobius"/>
    </source>
</evidence>
<protein>
    <submittedName>
        <fullName evidence="2">Uncharacterized protein</fullName>
    </submittedName>
</protein>
<proteinExistence type="predicted"/>
<comment type="caution">
    <text evidence="2">The sequence shown here is derived from an EMBL/GenBank/DDBJ whole genome shotgun (WGS) entry which is preliminary data.</text>
</comment>
<dbReference type="EMBL" id="DAKRPA010000036">
    <property type="protein sequence ID" value="DBA02099.1"/>
    <property type="molecule type" value="Genomic_DNA"/>
</dbReference>
<dbReference type="Proteomes" id="UP001146120">
    <property type="component" value="Unassembled WGS sequence"/>
</dbReference>
<evidence type="ECO:0000313" key="3">
    <source>
        <dbReference type="Proteomes" id="UP001146120"/>
    </source>
</evidence>
<organism evidence="2 3">
    <name type="scientific">Lagenidium giganteum</name>
    <dbReference type="NCBI Taxonomy" id="4803"/>
    <lineage>
        <taxon>Eukaryota</taxon>
        <taxon>Sar</taxon>
        <taxon>Stramenopiles</taxon>
        <taxon>Oomycota</taxon>
        <taxon>Peronosporomycetes</taxon>
        <taxon>Pythiales</taxon>
        <taxon>Pythiaceae</taxon>
    </lineage>
</organism>
<name>A0AAV2Z9Q5_9STRA</name>
<dbReference type="AlphaFoldDB" id="A0AAV2Z9Q5"/>